<name>A0A7S3K7B8_9STRA</name>
<organism evidence="2">
    <name type="scientific">Aureoumbra lagunensis</name>
    <dbReference type="NCBI Taxonomy" id="44058"/>
    <lineage>
        <taxon>Eukaryota</taxon>
        <taxon>Sar</taxon>
        <taxon>Stramenopiles</taxon>
        <taxon>Ochrophyta</taxon>
        <taxon>Pelagophyceae</taxon>
        <taxon>Pelagomonadales</taxon>
        <taxon>Aureoumbra</taxon>
    </lineage>
</organism>
<feature type="compositionally biased region" description="Basic and acidic residues" evidence="1">
    <location>
        <begin position="343"/>
        <end position="353"/>
    </location>
</feature>
<sequence>MKAVEGNTPDDDGDGSGQESPSGNPNSPTPLLQTEGTDVSQRHSFQDDDSINPWHTSKTGECIQSTEYPSIVKNQPLDLLTTTFQPSCLRAWSKAKETQDTVDSIRKVANRMEMILHDASPLSPYSADSKSIYWRSLARNYPGIISFCCNLDNTERTLFFSLLVKLHRFQDQTELHERALDDVIEESRRSHILYSLLSTPEADDSLINVLESLLTAKKQAGLSTLERNILPKSIVAYADFIKSDSLASTPTYRKNKTFQFSLRDRMQEKKLSRAKVVPSDQIDPLTPAEIEHQKAIEPFEKRENYAVEYLNKVKFDSDNIVVQGSVDLAKSEPVFTTISTKPTDCEVQRRSSKPDAIPTQLQDMSN</sequence>
<reference evidence="2" key="1">
    <citation type="submission" date="2021-01" db="EMBL/GenBank/DDBJ databases">
        <authorList>
            <person name="Corre E."/>
            <person name="Pelletier E."/>
            <person name="Niang G."/>
            <person name="Scheremetjew M."/>
            <person name="Finn R."/>
            <person name="Kale V."/>
            <person name="Holt S."/>
            <person name="Cochrane G."/>
            <person name="Meng A."/>
            <person name="Brown T."/>
            <person name="Cohen L."/>
        </authorList>
    </citation>
    <scope>NUCLEOTIDE SEQUENCE</scope>
    <source>
        <strain evidence="2">CCMP1510</strain>
    </source>
</reference>
<feature type="compositionally biased region" description="Polar residues" evidence="1">
    <location>
        <begin position="17"/>
        <end position="39"/>
    </location>
</feature>
<dbReference type="EMBL" id="HBIJ01023811">
    <property type="protein sequence ID" value="CAE0374963.1"/>
    <property type="molecule type" value="Transcribed_RNA"/>
</dbReference>
<evidence type="ECO:0000256" key="1">
    <source>
        <dbReference type="SAM" id="MobiDB-lite"/>
    </source>
</evidence>
<dbReference type="AlphaFoldDB" id="A0A7S3K7B8"/>
<gene>
    <name evidence="2" type="ORF">ALAG00032_LOCUS15767</name>
</gene>
<protein>
    <submittedName>
        <fullName evidence="2">Uncharacterized protein</fullName>
    </submittedName>
</protein>
<feature type="region of interest" description="Disordered" evidence="1">
    <location>
        <begin position="1"/>
        <end position="58"/>
    </location>
</feature>
<proteinExistence type="predicted"/>
<accession>A0A7S3K7B8</accession>
<evidence type="ECO:0000313" key="2">
    <source>
        <dbReference type="EMBL" id="CAE0374963.1"/>
    </source>
</evidence>
<feature type="region of interest" description="Disordered" evidence="1">
    <location>
        <begin position="341"/>
        <end position="366"/>
    </location>
</feature>